<feature type="compositionally biased region" description="Basic and acidic residues" evidence="6">
    <location>
        <begin position="34"/>
        <end position="45"/>
    </location>
</feature>
<proteinExistence type="inferred from homology"/>
<evidence type="ECO:0000256" key="3">
    <source>
        <dbReference type="ARBA" id="ARBA00023015"/>
    </source>
</evidence>
<dbReference type="AlphaFoldDB" id="A0AAD9GJJ6"/>
<dbReference type="Pfam" id="PF04658">
    <property type="entry name" value="TAFII55_N"/>
    <property type="match status" value="1"/>
</dbReference>
<dbReference type="PANTHER" id="PTHR12228">
    <property type="entry name" value="TRANSCRIPTION INITIATION FACTOR TFIID 55 KD SUBUNIT-RELATED"/>
    <property type="match status" value="1"/>
</dbReference>
<keyword evidence="3" id="KW-0805">Transcription regulation</keyword>
<dbReference type="PANTHER" id="PTHR12228:SF0">
    <property type="entry name" value="TATA-BOX BINDING PROTEIN ASSOCIATED FACTOR 7"/>
    <property type="match status" value="1"/>
</dbReference>
<dbReference type="GO" id="GO:0051123">
    <property type="term" value="P:RNA polymerase II preinitiation complex assembly"/>
    <property type="evidence" value="ECO:0007669"/>
    <property type="project" value="TreeGrafter"/>
</dbReference>
<dbReference type="CDD" id="cd08047">
    <property type="entry name" value="TAF7"/>
    <property type="match status" value="1"/>
</dbReference>
<keyword evidence="4" id="KW-0804">Transcription</keyword>
<reference evidence="8" key="2">
    <citation type="submission" date="2021-05" db="EMBL/GenBank/DDBJ databases">
        <authorList>
            <person name="Pain A."/>
        </authorList>
    </citation>
    <scope>NUCLEOTIDE SEQUENCE</scope>
    <source>
        <strain evidence="8">1802A</strain>
    </source>
</reference>
<reference evidence="8" key="1">
    <citation type="journal article" date="2014" name="Nucleic Acids Res.">
        <title>The evolutionary dynamics of variant antigen genes in Babesia reveal a history of genomic innovation underlying host-parasite interaction.</title>
        <authorList>
            <person name="Jackson A.P."/>
            <person name="Otto T.D."/>
            <person name="Darby A."/>
            <person name="Ramaprasad A."/>
            <person name="Xia D."/>
            <person name="Echaide I.E."/>
            <person name="Farber M."/>
            <person name="Gahlot S."/>
            <person name="Gamble J."/>
            <person name="Gupta D."/>
            <person name="Gupta Y."/>
            <person name="Jackson L."/>
            <person name="Malandrin L."/>
            <person name="Malas T.B."/>
            <person name="Moussa E."/>
            <person name="Nair M."/>
            <person name="Reid A.J."/>
            <person name="Sanders M."/>
            <person name="Sharma J."/>
            <person name="Tracey A."/>
            <person name="Quail M.A."/>
            <person name="Weir W."/>
            <person name="Wastling J.M."/>
            <person name="Hall N."/>
            <person name="Willadsen P."/>
            <person name="Lingelbach K."/>
            <person name="Shiels B."/>
            <person name="Tait A."/>
            <person name="Berriman M."/>
            <person name="Allred D.R."/>
            <person name="Pain A."/>
        </authorList>
    </citation>
    <scope>NUCLEOTIDE SEQUENCE</scope>
    <source>
        <strain evidence="8">1802A</strain>
    </source>
</reference>
<sequence length="350" mass="39353">MSDVEDSLAGSYADGQSDCVSIHPDGGSVVMDSDMVKDGHDDGTNRSDVTNSSSVVASEANTAVATTENGRGSKHLGFEDAMKGKLLARHGIFGAHELYEDLLFNKPAKGERHSSKRLQYVDNTSTRDFSDLGSLDKHCIIRFPEEIANIINNRTSNGEDVGVTIEPTGRYDYREYVVRVRGVPMELMGILVELPCHIEAHKTLDCDLLFKAADISQMMLVQERKEAEVTIENMRQNLWEWPDGITPPTKNIRKRKFKNFDLYSNEDVKEAEKEALILLKGLVRDSYHFEVKSAQEVFELVESYRNGNIKERIIGPDEDVYDYIKAVQQSDLGDDESEIMFNADFPGIMK</sequence>
<dbReference type="GO" id="GO:0005669">
    <property type="term" value="C:transcription factor TFIID complex"/>
    <property type="evidence" value="ECO:0007669"/>
    <property type="project" value="InterPro"/>
</dbReference>
<evidence type="ECO:0000256" key="1">
    <source>
        <dbReference type="ARBA" id="ARBA00004123"/>
    </source>
</evidence>
<dbReference type="GO" id="GO:0016251">
    <property type="term" value="F:RNA polymerase II general transcription initiation factor activity"/>
    <property type="evidence" value="ECO:0007669"/>
    <property type="project" value="TreeGrafter"/>
</dbReference>
<name>A0AAD9GJJ6_BABDI</name>
<feature type="compositionally biased region" description="Polar residues" evidence="6">
    <location>
        <begin position="46"/>
        <end position="70"/>
    </location>
</feature>
<protein>
    <submittedName>
        <fullName evidence="8">TAFII55 protein conserved region containing protein</fullName>
    </submittedName>
</protein>
<feature type="region of interest" description="Disordered" evidence="6">
    <location>
        <begin position="1"/>
        <end position="76"/>
    </location>
</feature>
<feature type="domain" description="TAFII55 protein conserved region" evidence="7">
    <location>
        <begin position="135"/>
        <end position="286"/>
    </location>
</feature>
<dbReference type="InterPro" id="IPR006751">
    <property type="entry name" value="TAFII55_prot_cons_reg"/>
</dbReference>
<gene>
    <name evidence="8" type="ORF">X943_002568</name>
</gene>
<keyword evidence="9" id="KW-1185">Reference proteome</keyword>
<organism evidence="8 9">
    <name type="scientific">Babesia divergens</name>
    <dbReference type="NCBI Taxonomy" id="32595"/>
    <lineage>
        <taxon>Eukaryota</taxon>
        <taxon>Sar</taxon>
        <taxon>Alveolata</taxon>
        <taxon>Apicomplexa</taxon>
        <taxon>Aconoidasida</taxon>
        <taxon>Piroplasmida</taxon>
        <taxon>Babesiidae</taxon>
        <taxon>Babesia</taxon>
    </lineage>
</organism>
<comment type="subcellular location">
    <subcellularLocation>
        <location evidence="1">Nucleus</location>
    </subcellularLocation>
</comment>
<evidence type="ECO:0000256" key="2">
    <source>
        <dbReference type="ARBA" id="ARBA00009368"/>
    </source>
</evidence>
<accession>A0AAD9GJJ6</accession>
<comment type="caution">
    <text evidence="8">The sequence shown here is derived from an EMBL/GenBank/DDBJ whole genome shotgun (WGS) entry which is preliminary data.</text>
</comment>
<dbReference type="SMART" id="SM01370">
    <property type="entry name" value="TAFII55_N"/>
    <property type="match status" value="1"/>
</dbReference>
<evidence type="ECO:0000313" key="8">
    <source>
        <dbReference type="EMBL" id="KAK1939719.1"/>
    </source>
</evidence>
<comment type="similarity">
    <text evidence="2">Belongs to the TAF7 family.</text>
</comment>
<dbReference type="EMBL" id="JAHBMH010000007">
    <property type="protein sequence ID" value="KAK1939719.1"/>
    <property type="molecule type" value="Genomic_DNA"/>
</dbReference>
<evidence type="ECO:0000256" key="4">
    <source>
        <dbReference type="ARBA" id="ARBA00023163"/>
    </source>
</evidence>
<evidence type="ECO:0000313" key="9">
    <source>
        <dbReference type="Proteomes" id="UP001195914"/>
    </source>
</evidence>
<dbReference type="Proteomes" id="UP001195914">
    <property type="component" value="Unassembled WGS sequence"/>
</dbReference>
<evidence type="ECO:0000256" key="6">
    <source>
        <dbReference type="SAM" id="MobiDB-lite"/>
    </source>
</evidence>
<evidence type="ECO:0000259" key="7">
    <source>
        <dbReference type="SMART" id="SM01370"/>
    </source>
</evidence>
<keyword evidence="5" id="KW-0539">Nucleus</keyword>
<dbReference type="InterPro" id="IPR037817">
    <property type="entry name" value="TAF7"/>
</dbReference>
<evidence type="ECO:0000256" key="5">
    <source>
        <dbReference type="ARBA" id="ARBA00023242"/>
    </source>
</evidence>